<dbReference type="SUPFAM" id="SSF88659">
    <property type="entry name" value="Sigma3 and sigma4 domains of RNA polymerase sigma factors"/>
    <property type="match status" value="1"/>
</dbReference>
<keyword evidence="4" id="KW-0238">DNA-binding</keyword>
<evidence type="ECO:0000259" key="7">
    <source>
        <dbReference type="Pfam" id="PF08281"/>
    </source>
</evidence>
<evidence type="ECO:0000256" key="1">
    <source>
        <dbReference type="ARBA" id="ARBA00010641"/>
    </source>
</evidence>
<dbReference type="InterPro" id="IPR014284">
    <property type="entry name" value="RNA_pol_sigma-70_dom"/>
</dbReference>
<dbReference type="AlphaFoldDB" id="A0A0K1PJX0"/>
<feature type="region of interest" description="Disordered" evidence="6">
    <location>
        <begin position="88"/>
        <end position="107"/>
    </location>
</feature>
<reference evidence="8 9" key="1">
    <citation type="submission" date="2015-08" db="EMBL/GenBank/DDBJ databases">
        <authorList>
            <person name="Babu N.S."/>
            <person name="Beckwith C.J."/>
            <person name="Beseler K.G."/>
            <person name="Brison A."/>
            <person name="Carone J.V."/>
            <person name="Caskin T.P."/>
            <person name="Diamond M."/>
            <person name="Durham M.E."/>
            <person name="Foxe J.M."/>
            <person name="Go M."/>
            <person name="Henderson B.A."/>
            <person name="Jones I.B."/>
            <person name="McGettigan J.A."/>
            <person name="Micheletti S.J."/>
            <person name="Nasrallah M.E."/>
            <person name="Ortiz D."/>
            <person name="Piller C.R."/>
            <person name="Privatt S.R."/>
            <person name="Schneider S.L."/>
            <person name="Sharp S."/>
            <person name="Smith T.C."/>
            <person name="Stanton J.D."/>
            <person name="Ullery H.E."/>
            <person name="Wilson R.J."/>
            <person name="Serrano M.G."/>
            <person name="Buck G."/>
            <person name="Lee V."/>
            <person name="Wang Y."/>
            <person name="Carvalho R."/>
            <person name="Voegtly L."/>
            <person name="Shi R."/>
            <person name="Duckworth R."/>
            <person name="Johnson A."/>
            <person name="Loviza R."/>
            <person name="Walstead R."/>
            <person name="Shah Z."/>
            <person name="Kiflezghi M."/>
            <person name="Wade K."/>
            <person name="Ball S.L."/>
            <person name="Bradley K.W."/>
            <person name="Asai D.J."/>
            <person name="Bowman C.A."/>
            <person name="Russell D.A."/>
            <person name="Pope W.H."/>
            <person name="Jacobs-Sera D."/>
            <person name="Hendrix R.W."/>
            <person name="Hatfull G.F."/>
        </authorList>
    </citation>
    <scope>NUCLEOTIDE SEQUENCE [LARGE SCALE GENOMIC DNA]</scope>
    <source>
        <strain evidence="8 9">DSM 27648</strain>
    </source>
</reference>
<evidence type="ECO:0000256" key="3">
    <source>
        <dbReference type="ARBA" id="ARBA00023082"/>
    </source>
</evidence>
<keyword evidence="3" id="KW-0731">Sigma factor</keyword>
<dbReference type="GO" id="GO:0003677">
    <property type="term" value="F:DNA binding"/>
    <property type="evidence" value="ECO:0007669"/>
    <property type="project" value="UniProtKB-KW"/>
</dbReference>
<name>A0A0K1PJX0_9BACT</name>
<dbReference type="SUPFAM" id="SSF88946">
    <property type="entry name" value="Sigma2 domain of RNA polymerase sigma factors"/>
    <property type="match status" value="1"/>
</dbReference>
<dbReference type="GO" id="GO:0006352">
    <property type="term" value="P:DNA-templated transcription initiation"/>
    <property type="evidence" value="ECO:0007669"/>
    <property type="project" value="InterPro"/>
</dbReference>
<organism evidence="8 9">
    <name type="scientific">Labilithrix luteola</name>
    <dbReference type="NCBI Taxonomy" id="1391654"/>
    <lineage>
        <taxon>Bacteria</taxon>
        <taxon>Pseudomonadati</taxon>
        <taxon>Myxococcota</taxon>
        <taxon>Polyangia</taxon>
        <taxon>Polyangiales</taxon>
        <taxon>Labilitrichaceae</taxon>
        <taxon>Labilithrix</taxon>
    </lineage>
</organism>
<dbReference type="InterPro" id="IPR013324">
    <property type="entry name" value="RNA_pol_sigma_r3/r4-like"/>
</dbReference>
<dbReference type="GO" id="GO:0016987">
    <property type="term" value="F:sigma factor activity"/>
    <property type="evidence" value="ECO:0007669"/>
    <property type="project" value="UniProtKB-KW"/>
</dbReference>
<evidence type="ECO:0000313" key="9">
    <source>
        <dbReference type="Proteomes" id="UP000064967"/>
    </source>
</evidence>
<dbReference type="Pfam" id="PF08281">
    <property type="entry name" value="Sigma70_r4_2"/>
    <property type="match status" value="1"/>
</dbReference>
<evidence type="ECO:0000256" key="4">
    <source>
        <dbReference type="ARBA" id="ARBA00023125"/>
    </source>
</evidence>
<proteinExistence type="inferred from homology"/>
<dbReference type="Proteomes" id="UP000064967">
    <property type="component" value="Chromosome"/>
</dbReference>
<keyword evidence="5" id="KW-0804">Transcription</keyword>
<gene>
    <name evidence="8" type="ORF">AKJ09_00471</name>
</gene>
<keyword evidence="9" id="KW-1185">Reference proteome</keyword>
<dbReference type="Gene3D" id="1.10.10.10">
    <property type="entry name" value="Winged helix-like DNA-binding domain superfamily/Winged helix DNA-binding domain"/>
    <property type="match status" value="1"/>
</dbReference>
<dbReference type="KEGG" id="llu:AKJ09_00471"/>
<dbReference type="NCBIfam" id="TIGR02937">
    <property type="entry name" value="sigma70-ECF"/>
    <property type="match status" value="1"/>
</dbReference>
<comment type="similarity">
    <text evidence="1">Belongs to the sigma-70 factor family. ECF subfamily.</text>
</comment>
<dbReference type="InterPro" id="IPR036388">
    <property type="entry name" value="WH-like_DNA-bd_sf"/>
</dbReference>
<protein>
    <submittedName>
        <fullName evidence="8">RNA polymerase sigma factor RpoE</fullName>
    </submittedName>
</protein>
<dbReference type="InterPro" id="IPR039425">
    <property type="entry name" value="RNA_pol_sigma-70-like"/>
</dbReference>
<dbReference type="InterPro" id="IPR013249">
    <property type="entry name" value="RNA_pol_sigma70_r4_t2"/>
</dbReference>
<dbReference type="STRING" id="1391654.AKJ09_00471"/>
<dbReference type="PANTHER" id="PTHR43133">
    <property type="entry name" value="RNA POLYMERASE ECF-TYPE SIGMA FACTO"/>
    <property type="match status" value="1"/>
</dbReference>
<dbReference type="Gene3D" id="1.10.1740.10">
    <property type="match status" value="1"/>
</dbReference>
<sequence length="187" mass="21139">MPARVVAQLGENDTSVQLRALMDEHFAFVWRSLRRLGVREAQLDDAAQQVWIVVSQKQSELRVETARAFLFAIALRVASDARRTLRRRREVGSEAAEPMDERPGPDELVDRKRSRAILDDILDAMPDDVRAVFVLFELDQTSMAEIAGIVGAPLGTVASRLRRGREIFELEMKRVRARDSFHTGGAR</sequence>
<dbReference type="EMBL" id="CP012333">
    <property type="protein sequence ID" value="AKU93807.1"/>
    <property type="molecule type" value="Genomic_DNA"/>
</dbReference>
<evidence type="ECO:0000313" key="8">
    <source>
        <dbReference type="EMBL" id="AKU93807.1"/>
    </source>
</evidence>
<dbReference type="PANTHER" id="PTHR43133:SF8">
    <property type="entry name" value="RNA POLYMERASE SIGMA FACTOR HI_1459-RELATED"/>
    <property type="match status" value="1"/>
</dbReference>
<keyword evidence="2" id="KW-0805">Transcription regulation</keyword>
<evidence type="ECO:0000256" key="2">
    <source>
        <dbReference type="ARBA" id="ARBA00023015"/>
    </source>
</evidence>
<dbReference type="InterPro" id="IPR013325">
    <property type="entry name" value="RNA_pol_sigma_r2"/>
</dbReference>
<evidence type="ECO:0000256" key="5">
    <source>
        <dbReference type="ARBA" id="ARBA00023163"/>
    </source>
</evidence>
<accession>A0A0K1PJX0</accession>
<evidence type="ECO:0000256" key="6">
    <source>
        <dbReference type="SAM" id="MobiDB-lite"/>
    </source>
</evidence>
<feature type="domain" description="RNA polymerase sigma factor 70 region 4 type 2" evidence="7">
    <location>
        <begin position="116"/>
        <end position="166"/>
    </location>
</feature>